<dbReference type="CDD" id="cd17535">
    <property type="entry name" value="REC_NarL-like"/>
    <property type="match status" value="1"/>
</dbReference>
<dbReference type="InterPro" id="IPR011006">
    <property type="entry name" value="CheY-like_superfamily"/>
</dbReference>
<reference evidence="6 7" key="1">
    <citation type="submission" date="2021-01" db="EMBL/GenBank/DDBJ databases">
        <title>Whole genome shotgun sequence of Verrucosispora qiuiae NBRC 106684.</title>
        <authorList>
            <person name="Komaki H."/>
            <person name="Tamura T."/>
        </authorList>
    </citation>
    <scope>NUCLEOTIDE SEQUENCE [LARGE SCALE GENOMIC DNA]</scope>
    <source>
        <strain evidence="6 7">NBRC 106684</strain>
    </source>
</reference>
<dbReference type="PROSITE" id="PS50043">
    <property type="entry name" value="HTH_LUXR_2"/>
    <property type="match status" value="1"/>
</dbReference>
<evidence type="ECO:0000259" key="5">
    <source>
        <dbReference type="PROSITE" id="PS50110"/>
    </source>
</evidence>
<dbReference type="SMART" id="SM00448">
    <property type="entry name" value="REC"/>
    <property type="match status" value="1"/>
</dbReference>
<dbReference type="InterPro" id="IPR058245">
    <property type="entry name" value="NreC/VraR/RcsB-like_REC"/>
</dbReference>
<dbReference type="InterPro" id="IPR001789">
    <property type="entry name" value="Sig_transdc_resp-reg_receiver"/>
</dbReference>
<dbReference type="Pfam" id="PF00072">
    <property type="entry name" value="Response_reg"/>
    <property type="match status" value="1"/>
</dbReference>
<feature type="modified residue" description="4-aspartylphosphate" evidence="3">
    <location>
        <position position="57"/>
    </location>
</feature>
<comment type="caution">
    <text evidence="6">The sequence shown here is derived from an EMBL/GenBank/DDBJ whole genome shotgun (WGS) entry which is preliminary data.</text>
</comment>
<dbReference type="InterPro" id="IPR000792">
    <property type="entry name" value="Tscrpt_reg_LuxR_C"/>
</dbReference>
<dbReference type="PROSITE" id="PS50110">
    <property type="entry name" value="RESPONSE_REGULATORY"/>
    <property type="match status" value="1"/>
</dbReference>
<proteinExistence type="predicted"/>
<evidence type="ECO:0000256" key="3">
    <source>
        <dbReference type="PROSITE-ProRule" id="PRU00169"/>
    </source>
</evidence>
<dbReference type="SUPFAM" id="SSF46894">
    <property type="entry name" value="C-terminal effector domain of the bipartite response regulators"/>
    <property type="match status" value="1"/>
</dbReference>
<dbReference type="PRINTS" id="PR00038">
    <property type="entry name" value="HTHLUXR"/>
</dbReference>
<gene>
    <name evidence="6" type="ORF">Vqi01_26090</name>
</gene>
<dbReference type="Gene3D" id="3.40.50.2300">
    <property type="match status" value="1"/>
</dbReference>
<organism evidence="6 7">
    <name type="scientific">Micromonospora qiuiae</name>
    <dbReference type="NCBI Taxonomy" id="502268"/>
    <lineage>
        <taxon>Bacteria</taxon>
        <taxon>Bacillati</taxon>
        <taxon>Actinomycetota</taxon>
        <taxon>Actinomycetes</taxon>
        <taxon>Micromonosporales</taxon>
        <taxon>Micromonosporaceae</taxon>
        <taxon>Micromonospora</taxon>
    </lineage>
</organism>
<dbReference type="PROSITE" id="PS00622">
    <property type="entry name" value="HTH_LUXR_1"/>
    <property type="match status" value="1"/>
</dbReference>
<dbReference type="GO" id="GO:0003677">
    <property type="term" value="F:DNA binding"/>
    <property type="evidence" value="ECO:0007669"/>
    <property type="project" value="UniProtKB-KW"/>
</dbReference>
<keyword evidence="1 3" id="KW-0597">Phosphoprotein</keyword>
<dbReference type="SMART" id="SM00421">
    <property type="entry name" value="HTH_LUXR"/>
    <property type="match status" value="1"/>
</dbReference>
<dbReference type="SUPFAM" id="SSF52172">
    <property type="entry name" value="CheY-like"/>
    <property type="match status" value="1"/>
</dbReference>
<keyword evidence="2 6" id="KW-0238">DNA-binding</keyword>
<feature type="domain" description="HTH luxR-type" evidence="4">
    <location>
        <begin position="148"/>
        <end position="213"/>
    </location>
</feature>
<evidence type="ECO:0000313" key="6">
    <source>
        <dbReference type="EMBL" id="GIJ27447.1"/>
    </source>
</evidence>
<evidence type="ECO:0000259" key="4">
    <source>
        <dbReference type="PROSITE" id="PS50043"/>
    </source>
</evidence>
<name>A0ABQ4JB92_9ACTN</name>
<accession>A0ABQ4JB92</accession>
<dbReference type="CDD" id="cd06170">
    <property type="entry name" value="LuxR_C_like"/>
    <property type="match status" value="1"/>
</dbReference>
<evidence type="ECO:0000256" key="2">
    <source>
        <dbReference type="ARBA" id="ARBA00023125"/>
    </source>
</evidence>
<feature type="domain" description="Response regulatory" evidence="5">
    <location>
        <begin position="6"/>
        <end position="122"/>
    </location>
</feature>
<dbReference type="Pfam" id="PF00196">
    <property type="entry name" value="GerE"/>
    <property type="match status" value="1"/>
</dbReference>
<dbReference type="InterPro" id="IPR039420">
    <property type="entry name" value="WalR-like"/>
</dbReference>
<dbReference type="PANTHER" id="PTHR43214">
    <property type="entry name" value="TWO-COMPONENT RESPONSE REGULATOR"/>
    <property type="match status" value="1"/>
</dbReference>
<dbReference type="EMBL" id="BOPC01000032">
    <property type="protein sequence ID" value="GIJ27447.1"/>
    <property type="molecule type" value="Genomic_DNA"/>
</dbReference>
<keyword evidence="7" id="KW-1185">Reference proteome</keyword>
<protein>
    <submittedName>
        <fullName evidence="6">DNA-binding response regulator</fullName>
    </submittedName>
</protein>
<dbReference type="InterPro" id="IPR016032">
    <property type="entry name" value="Sig_transdc_resp-reg_C-effctor"/>
</dbReference>
<dbReference type="Proteomes" id="UP000653076">
    <property type="component" value="Unassembled WGS sequence"/>
</dbReference>
<evidence type="ECO:0000313" key="7">
    <source>
        <dbReference type="Proteomes" id="UP000653076"/>
    </source>
</evidence>
<dbReference type="RefSeq" id="WP_204035013.1">
    <property type="nucleotide sequence ID" value="NZ_BOPC01000032.1"/>
</dbReference>
<sequence>MSERARVLIVDDHPVVRRGLRTMLEGESWVAEVMEAASCAEAVAAVAHGQVTVVAMDIALPDGDGVQATGQILRHRPEIRVLMLTMADEEELVARALRIGARGYLLKDTDPDLVVDALRTVAGGGLVLGPGIGVAGLGRAQPTAAASLPPPFDRLTPRERDILGHLAAGEDNAQIARRFGLSTKTIRNQVSAILGKLGVSDRVQAALLARNAGICATTKTSYQ</sequence>
<evidence type="ECO:0000256" key="1">
    <source>
        <dbReference type="ARBA" id="ARBA00022553"/>
    </source>
</evidence>